<proteinExistence type="predicted"/>
<reference evidence="1" key="2">
    <citation type="journal article" date="2015" name="Data Brief">
        <title>Shoot transcriptome of the giant reed, Arundo donax.</title>
        <authorList>
            <person name="Barrero R.A."/>
            <person name="Guerrero F.D."/>
            <person name="Moolhuijzen P."/>
            <person name="Goolsby J.A."/>
            <person name="Tidwell J."/>
            <person name="Bellgard S.E."/>
            <person name="Bellgard M.I."/>
        </authorList>
    </citation>
    <scope>NUCLEOTIDE SEQUENCE</scope>
    <source>
        <tissue evidence="1">Shoot tissue taken approximately 20 cm above the soil surface</tissue>
    </source>
</reference>
<accession>A0A0A9AHV2</accession>
<evidence type="ECO:0000313" key="1">
    <source>
        <dbReference type="EMBL" id="JAD50731.1"/>
    </source>
</evidence>
<reference evidence="1" key="1">
    <citation type="submission" date="2014-09" db="EMBL/GenBank/DDBJ databases">
        <authorList>
            <person name="Magalhaes I.L.F."/>
            <person name="Oliveira U."/>
            <person name="Santos F.R."/>
            <person name="Vidigal T.H.D.A."/>
            <person name="Brescovit A.D."/>
            <person name="Santos A.J."/>
        </authorList>
    </citation>
    <scope>NUCLEOTIDE SEQUENCE</scope>
    <source>
        <tissue evidence="1">Shoot tissue taken approximately 20 cm above the soil surface</tissue>
    </source>
</reference>
<dbReference type="EMBL" id="GBRH01247164">
    <property type="protein sequence ID" value="JAD50731.1"/>
    <property type="molecule type" value="Transcribed_RNA"/>
</dbReference>
<dbReference type="AlphaFoldDB" id="A0A0A9AHV2"/>
<name>A0A0A9AHV2_ARUDO</name>
<organism evidence="1">
    <name type="scientific">Arundo donax</name>
    <name type="common">Giant reed</name>
    <name type="synonym">Donax arundinaceus</name>
    <dbReference type="NCBI Taxonomy" id="35708"/>
    <lineage>
        <taxon>Eukaryota</taxon>
        <taxon>Viridiplantae</taxon>
        <taxon>Streptophyta</taxon>
        <taxon>Embryophyta</taxon>
        <taxon>Tracheophyta</taxon>
        <taxon>Spermatophyta</taxon>
        <taxon>Magnoliopsida</taxon>
        <taxon>Liliopsida</taxon>
        <taxon>Poales</taxon>
        <taxon>Poaceae</taxon>
        <taxon>PACMAD clade</taxon>
        <taxon>Arundinoideae</taxon>
        <taxon>Arundineae</taxon>
        <taxon>Arundo</taxon>
    </lineage>
</organism>
<protein>
    <submittedName>
        <fullName evidence="1">Uncharacterized protein</fullName>
    </submittedName>
</protein>
<sequence>MLMQATTWRKRHTMVKFRRYGNSTMGSSRCPCFGVVG</sequence>